<dbReference type="PANTHER" id="PTHR30309:SF0">
    <property type="entry name" value="GLYCEROL-3-PHOSPHATE ACYLTRANSFERASE-RELATED"/>
    <property type="match status" value="1"/>
</dbReference>
<organism evidence="11 12">
    <name type="scientific">candidate division TA06 bacterium DG_26</name>
    <dbReference type="NCBI Taxonomy" id="1703771"/>
    <lineage>
        <taxon>Bacteria</taxon>
        <taxon>Bacteria division TA06</taxon>
    </lineage>
</organism>
<comment type="catalytic activity">
    <reaction evidence="10">
        <text>an acyl phosphate + sn-glycerol 3-phosphate = a 1-acyl-sn-glycero-3-phosphate + phosphate</text>
        <dbReference type="Rhea" id="RHEA:34075"/>
        <dbReference type="ChEBI" id="CHEBI:43474"/>
        <dbReference type="ChEBI" id="CHEBI:57597"/>
        <dbReference type="ChEBI" id="CHEBI:57970"/>
        <dbReference type="ChEBI" id="CHEBI:59918"/>
        <dbReference type="EC" id="2.3.1.275"/>
    </reaction>
</comment>
<dbReference type="EC" id="2.3.1.275" evidence="10"/>
<protein>
    <recommendedName>
        <fullName evidence="10">Glycerol-3-phosphate acyltransferase</fullName>
    </recommendedName>
    <alternativeName>
        <fullName evidence="10">Acyl-PO4 G3P acyltransferase</fullName>
    </alternativeName>
    <alternativeName>
        <fullName evidence="10">Acyl-phosphate--glycerol-3-phosphate acyltransferase</fullName>
    </alternativeName>
    <alternativeName>
        <fullName evidence="10">G3P acyltransferase</fullName>
        <shortName evidence="10">GPAT</shortName>
        <ecNumber evidence="10">2.3.1.275</ecNumber>
    </alternativeName>
    <alternativeName>
        <fullName evidence="10">Lysophosphatidic acid synthase</fullName>
        <shortName evidence="10">LPA synthase</shortName>
    </alternativeName>
</protein>
<comment type="subcellular location">
    <subcellularLocation>
        <location evidence="10">Cell membrane</location>
        <topology evidence="10">Multi-pass membrane protein</topology>
    </subcellularLocation>
</comment>
<dbReference type="Proteomes" id="UP000051124">
    <property type="component" value="Unassembled WGS sequence"/>
</dbReference>
<dbReference type="NCBIfam" id="TIGR00023">
    <property type="entry name" value="glycerol-3-phosphate 1-O-acyltransferase PlsY"/>
    <property type="match status" value="1"/>
</dbReference>
<dbReference type="GO" id="GO:0008654">
    <property type="term" value="P:phospholipid biosynthetic process"/>
    <property type="evidence" value="ECO:0007669"/>
    <property type="project" value="UniProtKB-UniRule"/>
</dbReference>
<evidence type="ECO:0000256" key="7">
    <source>
        <dbReference type="ARBA" id="ARBA00023136"/>
    </source>
</evidence>
<keyword evidence="8 10" id="KW-0594">Phospholipid biosynthesis</keyword>
<evidence type="ECO:0000256" key="2">
    <source>
        <dbReference type="ARBA" id="ARBA00022516"/>
    </source>
</evidence>
<sequence>MILYPLSLLFGFLLGAIPTGYLISKGKGVDIRKYGSGNIGATNVARALGKKMGTLVLLTDVTKGFVPCYLASRYDLRYGILAGTGAVVGHTFTPFLKFKGGRGVATALGSVLGLMPVAGLLCVATWVLVVVLFRYISLASISGAIALPFWVYGVGRFSGAVSHVRLILALFISVLVVIRHVPNVRRLLRREEPKFHLRCR</sequence>
<comment type="similarity">
    <text evidence="10">Belongs to the PlsY family.</text>
</comment>
<keyword evidence="3 10" id="KW-0808">Transferase</keyword>
<comment type="subunit">
    <text evidence="10">Probably interacts with PlsX.</text>
</comment>
<keyword evidence="5 10" id="KW-1133">Transmembrane helix</keyword>
<feature type="transmembrane region" description="Helical" evidence="10">
    <location>
        <begin position="135"/>
        <end position="152"/>
    </location>
</feature>
<proteinExistence type="inferred from homology"/>
<dbReference type="SMART" id="SM01207">
    <property type="entry name" value="G3P_acyltransf"/>
    <property type="match status" value="1"/>
</dbReference>
<keyword evidence="2 10" id="KW-0444">Lipid biosynthesis</keyword>
<keyword evidence="9 10" id="KW-1208">Phospholipid metabolism</keyword>
<evidence type="ECO:0000313" key="12">
    <source>
        <dbReference type="Proteomes" id="UP000051124"/>
    </source>
</evidence>
<comment type="caution">
    <text evidence="11">The sequence shown here is derived from an EMBL/GenBank/DDBJ whole genome shotgun (WGS) entry which is preliminary data.</text>
</comment>
<name>A0A0S7WLT5_UNCT6</name>
<evidence type="ECO:0000256" key="3">
    <source>
        <dbReference type="ARBA" id="ARBA00022679"/>
    </source>
</evidence>
<keyword evidence="1 10" id="KW-1003">Cell membrane</keyword>
<dbReference type="PATRIC" id="fig|1703771.3.peg.1493"/>
<keyword evidence="6 10" id="KW-0443">Lipid metabolism</keyword>
<dbReference type="HAMAP" id="MF_01043">
    <property type="entry name" value="PlsY"/>
    <property type="match status" value="1"/>
</dbReference>
<dbReference type="InterPro" id="IPR003811">
    <property type="entry name" value="G3P_acylTferase_PlsY"/>
</dbReference>
<feature type="transmembrane region" description="Helical" evidence="10">
    <location>
        <begin position="164"/>
        <end position="181"/>
    </location>
</feature>
<dbReference type="GO" id="GO:0043772">
    <property type="term" value="F:acyl-phosphate glycerol-3-phosphate acyltransferase activity"/>
    <property type="evidence" value="ECO:0007669"/>
    <property type="project" value="UniProtKB-UniRule"/>
</dbReference>
<dbReference type="EMBL" id="LIZT01000006">
    <property type="protein sequence ID" value="KPJ51089.1"/>
    <property type="molecule type" value="Genomic_DNA"/>
</dbReference>
<evidence type="ECO:0000256" key="9">
    <source>
        <dbReference type="ARBA" id="ARBA00023264"/>
    </source>
</evidence>
<evidence type="ECO:0000256" key="6">
    <source>
        <dbReference type="ARBA" id="ARBA00023098"/>
    </source>
</evidence>
<feature type="transmembrane region" description="Helical" evidence="10">
    <location>
        <begin position="104"/>
        <end position="129"/>
    </location>
</feature>
<dbReference type="Pfam" id="PF02660">
    <property type="entry name" value="G3P_acyltransf"/>
    <property type="match status" value="1"/>
</dbReference>
<dbReference type="UniPathway" id="UPA00085"/>
<accession>A0A0S7WLT5</accession>
<comment type="pathway">
    <text evidence="10">Lipid metabolism; phospholipid metabolism.</text>
</comment>
<keyword evidence="7 10" id="KW-0472">Membrane</keyword>
<evidence type="ECO:0000256" key="10">
    <source>
        <dbReference type="HAMAP-Rule" id="MF_01043"/>
    </source>
</evidence>
<dbReference type="GO" id="GO:0005886">
    <property type="term" value="C:plasma membrane"/>
    <property type="evidence" value="ECO:0007669"/>
    <property type="project" value="UniProtKB-SubCell"/>
</dbReference>
<evidence type="ECO:0000256" key="8">
    <source>
        <dbReference type="ARBA" id="ARBA00023209"/>
    </source>
</evidence>
<dbReference type="AlphaFoldDB" id="A0A0S7WLT5"/>
<evidence type="ECO:0000313" key="11">
    <source>
        <dbReference type="EMBL" id="KPJ51089.1"/>
    </source>
</evidence>
<evidence type="ECO:0000256" key="4">
    <source>
        <dbReference type="ARBA" id="ARBA00022692"/>
    </source>
</evidence>
<feature type="transmembrane region" description="Helical" evidence="10">
    <location>
        <begin position="6"/>
        <end position="23"/>
    </location>
</feature>
<evidence type="ECO:0000256" key="5">
    <source>
        <dbReference type="ARBA" id="ARBA00022989"/>
    </source>
</evidence>
<dbReference type="PANTHER" id="PTHR30309">
    <property type="entry name" value="INNER MEMBRANE PROTEIN YGIH"/>
    <property type="match status" value="1"/>
</dbReference>
<comment type="function">
    <text evidence="10">Catalyzes the transfer of an acyl group from acyl-phosphate (acyl-PO(4)) to glycerol-3-phosphate (G3P) to form lysophosphatidic acid (LPA). This enzyme utilizes acyl-phosphate as fatty acyl donor, but not acyl-CoA or acyl-ACP.</text>
</comment>
<gene>
    <name evidence="10" type="primary">plsY</name>
    <name evidence="11" type="ORF">AMJ40_00850</name>
</gene>
<reference evidence="11 12" key="1">
    <citation type="journal article" date="2015" name="Microbiome">
        <title>Genomic resolution of linkages in carbon, nitrogen, and sulfur cycling among widespread estuary sediment bacteria.</title>
        <authorList>
            <person name="Baker B.J."/>
            <person name="Lazar C.S."/>
            <person name="Teske A.P."/>
            <person name="Dick G.J."/>
        </authorList>
    </citation>
    <scope>NUCLEOTIDE SEQUENCE [LARGE SCALE GENOMIC DNA]</scope>
    <source>
        <strain evidence="11">DG_26</strain>
    </source>
</reference>
<keyword evidence="4 10" id="KW-0812">Transmembrane</keyword>
<evidence type="ECO:0000256" key="1">
    <source>
        <dbReference type="ARBA" id="ARBA00022475"/>
    </source>
</evidence>